<sequence>MFLRIYLYKYMFTESSQVEGALPSLSRLPKLNLLLVVQILLLATTIHNLRPLRLIRAVSARAARTYIS</sequence>
<organism evidence="1 2">
    <name type="scientific">Agrobacterium deltaense NCPPB 1641</name>
    <dbReference type="NCBI Taxonomy" id="1183425"/>
    <lineage>
        <taxon>Bacteria</taxon>
        <taxon>Pseudomonadati</taxon>
        <taxon>Pseudomonadota</taxon>
        <taxon>Alphaproteobacteria</taxon>
        <taxon>Hyphomicrobiales</taxon>
        <taxon>Rhizobiaceae</taxon>
        <taxon>Rhizobium/Agrobacterium group</taxon>
        <taxon>Agrobacterium</taxon>
    </lineage>
</organism>
<comment type="caution">
    <text evidence="1">The sequence shown here is derived from an EMBL/GenBank/DDBJ whole genome shotgun (WGS) entry which is preliminary data.</text>
</comment>
<gene>
    <name evidence="1" type="ORF">AGR7A_Lc180101</name>
</gene>
<name>A0A1S7U3Y0_9HYPH</name>
<dbReference type="AlphaFoldDB" id="A0A1S7U3Y0"/>
<reference evidence="1" key="1">
    <citation type="submission" date="2016-01" db="EMBL/GenBank/DDBJ databases">
        <authorList>
            <person name="Regsiter A."/>
            <person name="william w."/>
        </authorList>
    </citation>
    <scope>NUCLEOTIDE SEQUENCE</scope>
    <source>
        <strain evidence="1">NCPPB 1641</strain>
    </source>
</reference>
<evidence type="ECO:0000313" key="2">
    <source>
        <dbReference type="Proteomes" id="UP000192140"/>
    </source>
</evidence>
<protein>
    <submittedName>
        <fullName evidence="1">Uncharacterized protein</fullName>
    </submittedName>
</protein>
<evidence type="ECO:0000313" key="1">
    <source>
        <dbReference type="EMBL" id="CVI61498.1"/>
    </source>
</evidence>
<keyword evidence="2" id="KW-1185">Reference proteome</keyword>
<proteinExistence type="predicted"/>
<dbReference type="Proteomes" id="UP000192140">
    <property type="component" value="Unassembled WGS sequence"/>
</dbReference>
<dbReference type="EMBL" id="FCNP01000039">
    <property type="protein sequence ID" value="CVI61498.1"/>
    <property type="molecule type" value="Genomic_DNA"/>
</dbReference>
<accession>A0A1S7U3Y0</accession>